<evidence type="ECO:0000259" key="7">
    <source>
        <dbReference type="Pfam" id="PF09924"/>
    </source>
</evidence>
<evidence type="ECO:0000256" key="4">
    <source>
        <dbReference type="ARBA" id="ARBA00022989"/>
    </source>
</evidence>
<dbReference type="GO" id="GO:0005886">
    <property type="term" value="C:plasma membrane"/>
    <property type="evidence" value="ECO:0007669"/>
    <property type="project" value="UniProtKB-SubCell"/>
</dbReference>
<gene>
    <name evidence="8" type="ORF">SAMN05216418_0275</name>
</gene>
<name>A0A1G6GIK4_9MICO</name>
<evidence type="ECO:0000313" key="9">
    <source>
        <dbReference type="Proteomes" id="UP000183203"/>
    </source>
</evidence>
<dbReference type="Pfam" id="PF09924">
    <property type="entry name" value="LPG_synthase_C"/>
    <property type="match status" value="1"/>
</dbReference>
<dbReference type="GO" id="GO:0055091">
    <property type="term" value="P:phospholipid homeostasis"/>
    <property type="evidence" value="ECO:0007669"/>
    <property type="project" value="TreeGrafter"/>
</dbReference>
<dbReference type="AlphaFoldDB" id="A0A1G6GIK4"/>
<dbReference type="EMBL" id="FMYG01000001">
    <property type="protein sequence ID" value="SDB81663.1"/>
    <property type="molecule type" value="Genomic_DNA"/>
</dbReference>
<proteinExistence type="predicted"/>
<evidence type="ECO:0000256" key="2">
    <source>
        <dbReference type="ARBA" id="ARBA00022475"/>
    </source>
</evidence>
<reference evidence="8 9" key="1">
    <citation type="submission" date="2016-09" db="EMBL/GenBank/DDBJ databases">
        <authorList>
            <person name="Capua I."/>
            <person name="De Benedictis P."/>
            <person name="Joannis T."/>
            <person name="Lombin L.H."/>
            <person name="Cattoli G."/>
        </authorList>
    </citation>
    <scope>NUCLEOTIDE SEQUENCE [LARGE SCALE GENOMIC DNA]</scope>
    <source>
        <strain evidence="8 9">NIO-1002</strain>
    </source>
</reference>
<keyword evidence="5 6" id="KW-0472">Membrane</keyword>
<feature type="transmembrane region" description="Helical" evidence="6">
    <location>
        <begin position="376"/>
        <end position="400"/>
    </location>
</feature>
<feature type="transmembrane region" description="Helical" evidence="6">
    <location>
        <begin position="85"/>
        <end position="105"/>
    </location>
</feature>
<evidence type="ECO:0000256" key="1">
    <source>
        <dbReference type="ARBA" id="ARBA00004651"/>
    </source>
</evidence>
<dbReference type="GO" id="GO:0016755">
    <property type="term" value="F:aminoacyltransferase activity"/>
    <property type="evidence" value="ECO:0007669"/>
    <property type="project" value="TreeGrafter"/>
</dbReference>
<organism evidence="8 9">
    <name type="scientific">Microbacterium enclense</name>
    <dbReference type="NCBI Taxonomy" id="993073"/>
    <lineage>
        <taxon>Bacteria</taxon>
        <taxon>Bacillati</taxon>
        <taxon>Actinomycetota</taxon>
        <taxon>Actinomycetes</taxon>
        <taxon>Micrococcales</taxon>
        <taxon>Microbacteriaceae</taxon>
        <taxon>Microbacterium</taxon>
    </lineage>
</organism>
<protein>
    <submittedName>
        <fullName evidence="8">Lysylphosphatidylglycerol synthetase, C-terminal domain, DUF2156 family</fullName>
    </submittedName>
</protein>
<evidence type="ECO:0000256" key="6">
    <source>
        <dbReference type="SAM" id="Phobius"/>
    </source>
</evidence>
<feature type="transmembrane region" description="Helical" evidence="6">
    <location>
        <begin position="150"/>
        <end position="166"/>
    </location>
</feature>
<evidence type="ECO:0000256" key="5">
    <source>
        <dbReference type="ARBA" id="ARBA00023136"/>
    </source>
</evidence>
<feature type="transmembrane region" description="Helical" evidence="6">
    <location>
        <begin position="209"/>
        <end position="236"/>
    </location>
</feature>
<accession>A0A1G6GIK4</accession>
<comment type="subcellular location">
    <subcellularLocation>
        <location evidence="1">Cell membrane</location>
        <topology evidence="1">Multi-pass membrane protein</topology>
    </subcellularLocation>
</comment>
<feature type="transmembrane region" description="Helical" evidence="6">
    <location>
        <begin position="21"/>
        <end position="38"/>
    </location>
</feature>
<keyword evidence="2" id="KW-1003">Cell membrane</keyword>
<dbReference type="InterPro" id="IPR024320">
    <property type="entry name" value="LPG_synthase_C"/>
</dbReference>
<feature type="transmembrane region" description="Helical" evidence="6">
    <location>
        <begin position="445"/>
        <end position="467"/>
    </location>
</feature>
<dbReference type="InterPro" id="IPR051211">
    <property type="entry name" value="PG_lysyltransferase"/>
</dbReference>
<feature type="transmembrane region" description="Helical" evidence="6">
    <location>
        <begin position="339"/>
        <end position="364"/>
    </location>
</feature>
<feature type="domain" description="Phosphatidylglycerol lysyltransferase C-terminal" evidence="7">
    <location>
        <begin position="488"/>
        <end position="782"/>
    </location>
</feature>
<sequence>MLHMHVPVWGTSGRYIRLPSLVLAAVILGVSVVGMRTGEFRGSGMYDLRALALGLLRVDDPALLVVVLVATLLVCGWAERVMGGVRMLFAFVGGGLIASVVGVLVGELESTVLTALPLNSEPTGGANPVAALLVVAMAASCFTDALWRRRIRLLGALVAVTLFLYAASAGDLYAVVALPVGIALGRLTGGARSTSGVQRSSHHETRVLLAALTTVVAVGPVIATVWGTGAGLLSAYGWLSYDPLVLAGGTVCVPGSFAVPCPDGAAYDELQPNAGWIAAIPLAVLLVAAWGILRGRRSALWIAIGMNILLCGGMTYVFVASEPDTLALFAQVQGVDAAFVWQTLVGLVVGAMVPLGVAVTLFLCRRAVPVSSTRRAENIFVCTIVVAAAGVSLATLAGSLSLSGDFTPRPSVGEIVGDLPMRLLPPSLIPAAAVTYVPESAAAQALWYLPSLIFWAVCAGGTFRLMVTPQAVRGADDRARADEMVRRGCSSLGFMATWPGNLYWFCADADAAIAYRVHGRVAVTLGGAFGADRNDPRIGHAFVEFCGRNGWTPVFYSVDQSFAEALAPLQWQRVRVADEATMDPQSWTPAGKKRQDVRTATNRAQREEVHAQWITWNELSVVDRLQIRAISEAWVADKTIPEMGFTLGSVDEAADPATRLMLARDATGHIVAVTTWIPIFGAKGLSGYALDVMRRRHDAMNGVMEFLIGSAVDVTREEGCTVLSLSGSPLAPHREQQVAALPALDRLLEMLSGLLEPAYGFRSLANFKKKFQPDFSPLWMVYPDAVQLPGIALALLRCYVPGLSLTQAARVAARARTSST</sequence>
<feature type="transmembrane region" description="Helical" evidence="6">
    <location>
        <begin position="61"/>
        <end position="78"/>
    </location>
</feature>
<evidence type="ECO:0000256" key="3">
    <source>
        <dbReference type="ARBA" id="ARBA00022692"/>
    </source>
</evidence>
<dbReference type="PANTHER" id="PTHR34697">
    <property type="entry name" value="PHOSPHATIDYLGLYCEROL LYSYLTRANSFERASE"/>
    <property type="match status" value="1"/>
</dbReference>
<feature type="transmembrane region" description="Helical" evidence="6">
    <location>
        <begin position="125"/>
        <end position="143"/>
    </location>
</feature>
<dbReference type="Proteomes" id="UP000183203">
    <property type="component" value="Unassembled WGS sequence"/>
</dbReference>
<dbReference type="PANTHER" id="PTHR34697:SF2">
    <property type="entry name" value="PHOSPHATIDYLGLYCEROL LYSYLTRANSFERASE"/>
    <property type="match status" value="1"/>
</dbReference>
<feature type="transmembrane region" description="Helical" evidence="6">
    <location>
        <begin position="274"/>
        <end position="293"/>
    </location>
</feature>
<keyword evidence="3 6" id="KW-0812">Transmembrane</keyword>
<keyword evidence="4 6" id="KW-1133">Transmembrane helix</keyword>
<feature type="transmembrane region" description="Helical" evidence="6">
    <location>
        <begin position="300"/>
        <end position="319"/>
    </location>
</feature>
<dbReference type="STRING" id="993073.AS029_00215"/>
<evidence type="ECO:0000313" key="8">
    <source>
        <dbReference type="EMBL" id="SDB81663.1"/>
    </source>
</evidence>